<comment type="caution">
    <text evidence="1">The sequence shown here is derived from an EMBL/GenBank/DDBJ whole genome shotgun (WGS) entry which is preliminary data.</text>
</comment>
<accession>A0ACC1NQV1</accession>
<sequence length="704" mass="78874">MPRAKNHGPSEPKRRSRNGCWPCKSRKVKCGEEHPSCLKLNWEGRRIKRRNGADGDHIDTFLSSPVLSNGTLEGSQVCADNIGVPLQRHATEPTSNIGPVQYEFEHTLFNDLHQISNTDSPARPTKKKAKSMDDSYCLDRSSSEIRFIQQGKANGQASFIEYIVDAQSPTSTASTNEEHTASRAEQDDTPKDTYYLEQIQSPGEYQWPSAWNAGRALGSMASASPLLSNAACCTRDEMAFQSTWEDSLTVETSVHNSRVDDDARVGSVNCRPQFPGTTQVGSSDTYRSMKWSSTKHSWVADQSSGKLALTTMNNLEATSGNSKTGRAKASWLTNDDRKQALGCLPTEISVLPNKLKDQTNMLDHFVNHTAKAAHRAQILRITEPDLRIAEWADDIFPALRLQLSNQSKAVPDDVLVSMVLLTSLEKSSPNAFGHSIPWQKHLSLTRSLMDKRIGGFHVHDESNEDFSFIWSWFSYLDTMGQASVGEFDAGAPYQTGPFDLVSRVVVDDEDEFDCGMGFTTRCGRLLTELASQIRRCRSASVGTDETCDVKAAEAALELEARFKESMTKPLKVCRHIRKNKTDMRDLTEMDAASEAFHWAGIVCLRRRILRKPSSDEEVQSGVQRIWECIQHIRREKEADTACVYPLFVAGCETIDVAQRRLILARFKSAEKSGMKQVKRARKLMEASWRENLPWYQLIQGEFLG</sequence>
<keyword evidence="2" id="KW-1185">Reference proteome</keyword>
<protein>
    <submittedName>
        <fullName evidence="1">Uncharacterized protein</fullName>
    </submittedName>
</protein>
<dbReference type="EMBL" id="JANJQO010000140">
    <property type="protein sequence ID" value="KAJ2981289.1"/>
    <property type="molecule type" value="Genomic_DNA"/>
</dbReference>
<evidence type="ECO:0000313" key="1">
    <source>
        <dbReference type="EMBL" id="KAJ2981289.1"/>
    </source>
</evidence>
<reference evidence="1" key="1">
    <citation type="submission" date="2022-08" db="EMBL/GenBank/DDBJ databases">
        <title>Genome Sequence of Lecanicillium fungicola.</title>
        <authorList>
            <person name="Buettner E."/>
        </authorList>
    </citation>
    <scope>NUCLEOTIDE SEQUENCE</scope>
    <source>
        <strain evidence="1">Babe33</strain>
    </source>
</reference>
<evidence type="ECO:0000313" key="2">
    <source>
        <dbReference type="Proteomes" id="UP001143910"/>
    </source>
</evidence>
<dbReference type="Proteomes" id="UP001143910">
    <property type="component" value="Unassembled WGS sequence"/>
</dbReference>
<gene>
    <name evidence="1" type="ORF">NQ176_g2120</name>
</gene>
<organism evidence="1 2">
    <name type="scientific">Zarea fungicola</name>
    <dbReference type="NCBI Taxonomy" id="93591"/>
    <lineage>
        <taxon>Eukaryota</taxon>
        <taxon>Fungi</taxon>
        <taxon>Dikarya</taxon>
        <taxon>Ascomycota</taxon>
        <taxon>Pezizomycotina</taxon>
        <taxon>Sordariomycetes</taxon>
        <taxon>Hypocreomycetidae</taxon>
        <taxon>Hypocreales</taxon>
        <taxon>Cordycipitaceae</taxon>
        <taxon>Zarea</taxon>
    </lineage>
</organism>
<proteinExistence type="predicted"/>
<name>A0ACC1NQV1_9HYPO</name>